<keyword evidence="4 5" id="KW-0539">Nucleus</keyword>
<accession>A0A0R3T9S7</accession>
<evidence type="ECO:0000256" key="3">
    <source>
        <dbReference type="ARBA" id="ARBA00023163"/>
    </source>
</evidence>
<evidence type="ECO:0000259" key="6">
    <source>
        <dbReference type="SMART" id="SM01389"/>
    </source>
</evidence>
<dbReference type="Pfam" id="PF06093">
    <property type="entry name" value="Spt4"/>
    <property type="match status" value="1"/>
</dbReference>
<evidence type="ECO:0000256" key="1">
    <source>
        <dbReference type="ARBA" id="ARBA00004123"/>
    </source>
</evidence>
<dbReference type="SUPFAM" id="SSF63393">
    <property type="entry name" value="RNA polymerase subunits"/>
    <property type="match status" value="1"/>
</dbReference>
<dbReference type="InterPro" id="IPR022800">
    <property type="entry name" value="Spt4/RpoE2_Znf"/>
</dbReference>
<dbReference type="PANTHER" id="PTHR12882:SF1">
    <property type="entry name" value="TRANSCRIPTION ELONGATION FACTOR SPT4"/>
    <property type="match status" value="1"/>
</dbReference>
<dbReference type="EMBL" id="UZAE01002372">
    <property type="protein sequence ID" value="VDN99673.1"/>
    <property type="molecule type" value="Genomic_DNA"/>
</dbReference>
<reference evidence="9" key="1">
    <citation type="submission" date="2017-02" db="UniProtKB">
        <authorList>
            <consortium name="WormBaseParasite"/>
        </authorList>
    </citation>
    <scope>IDENTIFICATION</scope>
</reference>
<dbReference type="Proteomes" id="UP000278807">
    <property type="component" value="Unassembled WGS sequence"/>
</dbReference>
<comment type="function">
    <text evidence="5">Component of the DRB sensitivity-inducing factor complex (DSIF complex), which regulates transcription elongation by RNA polymerase II.</text>
</comment>
<dbReference type="STRING" id="102285.A0A0R3T9S7"/>
<name>A0A0R3T9S7_RODNA</name>
<evidence type="ECO:0000256" key="4">
    <source>
        <dbReference type="ARBA" id="ARBA00023242"/>
    </source>
</evidence>
<feature type="domain" description="Spt4/RpoE2 zinc finger" evidence="6">
    <location>
        <begin position="14"/>
        <end position="91"/>
    </location>
</feature>
<comment type="similarity">
    <text evidence="2 5">Belongs to the SPT4 family.</text>
</comment>
<dbReference type="OrthoDB" id="248751at2759"/>
<dbReference type="GO" id="GO:0000993">
    <property type="term" value="F:RNA polymerase II complex binding"/>
    <property type="evidence" value="ECO:0007669"/>
    <property type="project" value="TreeGrafter"/>
</dbReference>
<dbReference type="SMART" id="SM01389">
    <property type="entry name" value="Spt4"/>
    <property type="match status" value="1"/>
</dbReference>
<reference evidence="7 8" key="2">
    <citation type="submission" date="2018-11" db="EMBL/GenBank/DDBJ databases">
        <authorList>
            <consortium name="Pathogen Informatics"/>
        </authorList>
    </citation>
    <scope>NUCLEOTIDE SEQUENCE [LARGE SCALE GENOMIC DNA]</scope>
</reference>
<proteinExistence type="inferred from homology"/>
<dbReference type="WBParaSite" id="HNAJ_0000381601-mRNA-1">
    <property type="protein sequence ID" value="HNAJ_0000381601-mRNA-1"/>
    <property type="gene ID" value="HNAJ_0000381601"/>
</dbReference>
<dbReference type="InterPro" id="IPR029040">
    <property type="entry name" value="RPABC4/Spt4"/>
</dbReference>
<evidence type="ECO:0000256" key="5">
    <source>
        <dbReference type="PIRNR" id="PIRNR025023"/>
    </source>
</evidence>
<keyword evidence="8" id="KW-1185">Reference proteome</keyword>
<dbReference type="GO" id="GO:0006355">
    <property type="term" value="P:regulation of DNA-templated transcription"/>
    <property type="evidence" value="ECO:0007669"/>
    <property type="project" value="InterPro"/>
</dbReference>
<evidence type="ECO:0000256" key="2">
    <source>
        <dbReference type="ARBA" id="ARBA00010464"/>
    </source>
</evidence>
<dbReference type="CDD" id="cd07973">
    <property type="entry name" value="Spt4"/>
    <property type="match status" value="1"/>
</dbReference>
<dbReference type="Gene3D" id="3.30.40.210">
    <property type="match status" value="1"/>
</dbReference>
<keyword evidence="3 5" id="KW-0804">Transcription</keyword>
<organism evidence="9">
    <name type="scientific">Rodentolepis nana</name>
    <name type="common">Dwarf tapeworm</name>
    <name type="synonym">Hymenolepis nana</name>
    <dbReference type="NCBI Taxonomy" id="102285"/>
    <lineage>
        <taxon>Eukaryota</taxon>
        <taxon>Metazoa</taxon>
        <taxon>Spiralia</taxon>
        <taxon>Lophotrochozoa</taxon>
        <taxon>Platyhelminthes</taxon>
        <taxon>Cestoda</taxon>
        <taxon>Eucestoda</taxon>
        <taxon>Cyclophyllidea</taxon>
        <taxon>Hymenolepididae</taxon>
        <taxon>Rodentolepis</taxon>
    </lineage>
</organism>
<dbReference type="InterPro" id="IPR038510">
    <property type="entry name" value="Spt4_sf"/>
</dbReference>
<dbReference type="GO" id="GO:0032044">
    <property type="term" value="C:DSIF complex"/>
    <property type="evidence" value="ECO:0007669"/>
    <property type="project" value="TreeGrafter"/>
</dbReference>
<dbReference type="PIRSF" id="PIRSF025023">
    <property type="entry name" value="Spt4"/>
    <property type="match status" value="1"/>
</dbReference>
<dbReference type="InterPro" id="IPR009287">
    <property type="entry name" value="Spt4"/>
</dbReference>
<dbReference type="AlphaFoldDB" id="A0A0R3T9S7"/>
<evidence type="ECO:0000313" key="7">
    <source>
        <dbReference type="EMBL" id="VDN99673.1"/>
    </source>
</evidence>
<dbReference type="GO" id="GO:0008270">
    <property type="term" value="F:zinc ion binding"/>
    <property type="evidence" value="ECO:0007669"/>
    <property type="project" value="InterPro"/>
</dbReference>
<dbReference type="PANTHER" id="PTHR12882">
    <property type="entry name" value="SUPPRESSOR OF TY 4"/>
    <property type="match status" value="1"/>
</dbReference>
<protein>
    <recommendedName>
        <fullName evidence="5">Transcription elongation factor SPT4</fullName>
    </recommendedName>
</protein>
<evidence type="ECO:0000313" key="9">
    <source>
        <dbReference type="WBParaSite" id="HNAJ_0000381601-mRNA-1"/>
    </source>
</evidence>
<sequence length="117" mass="12909">MDSADILPSDLRNLRACLVCGLVKSLTQFEGAGCENCEDFIHLQGNREAILDCTSKNFDGIVVVTDPSQSWVAKWINTDKLNPGAYAMSVSGKLPKNRIDDLSRRGIAYTSRDRTKT</sequence>
<gene>
    <name evidence="7" type="ORF">HNAJ_LOCUS3814</name>
</gene>
<comment type="subcellular location">
    <subcellularLocation>
        <location evidence="1 5">Nucleus</location>
    </subcellularLocation>
</comment>
<evidence type="ECO:0000313" key="8">
    <source>
        <dbReference type="Proteomes" id="UP000278807"/>
    </source>
</evidence>
<dbReference type="GO" id="GO:0140673">
    <property type="term" value="P:transcription elongation-coupled chromatin remodeling"/>
    <property type="evidence" value="ECO:0007669"/>
    <property type="project" value="InterPro"/>
</dbReference>